<evidence type="ECO:0000313" key="11">
    <source>
        <dbReference type="Proteomes" id="UP000008311"/>
    </source>
</evidence>
<dbReference type="EC" id="1.3.1.74" evidence="10"/>
<keyword evidence="10" id="KW-0560">Oxidoreductase</keyword>
<dbReference type="GO" id="GO:0005524">
    <property type="term" value="F:ATP binding"/>
    <property type="evidence" value="ECO:0007669"/>
    <property type="project" value="InterPro"/>
</dbReference>
<keyword evidence="6 8" id="KW-1133">Transmembrane helix</keyword>
<dbReference type="InterPro" id="IPR013210">
    <property type="entry name" value="LRR_N_plant-typ"/>
</dbReference>
<proteinExistence type="inferred from homology"/>
<dbReference type="Proteomes" id="UP000008311">
    <property type="component" value="Unassembled WGS sequence"/>
</dbReference>
<keyword evidence="10" id="KW-0418">Kinase</keyword>
<dbReference type="Gene3D" id="1.10.510.10">
    <property type="entry name" value="Transferase(Phosphotransferase) domain 1"/>
    <property type="match status" value="1"/>
</dbReference>
<evidence type="ECO:0000256" key="2">
    <source>
        <dbReference type="ARBA" id="ARBA00008684"/>
    </source>
</evidence>
<dbReference type="InterPro" id="IPR032675">
    <property type="entry name" value="LRR_dom_sf"/>
</dbReference>
<dbReference type="InterPro" id="IPR000719">
    <property type="entry name" value="Prot_kinase_dom"/>
</dbReference>
<evidence type="ECO:0000256" key="3">
    <source>
        <dbReference type="ARBA" id="ARBA00022614"/>
    </source>
</evidence>
<dbReference type="Pfam" id="PF08263">
    <property type="entry name" value="LRRNT_2"/>
    <property type="match status" value="1"/>
</dbReference>
<dbReference type="InterPro" id="IPR001611">
    <property type="entry name" value="Leu-rich_rpt"/>
</dbReference>
<dbReference type="FunFam" id="3.80.10.10:FF:000627">
    <property type="entry name" value="Probable leucine-rich repeat receptor-like protein kinase At2g33170"/>
    <property type="match status" value="1"/>
</dbReference>
<evidence type="ECO:0000256" key="4">
    <source>
        <dbReference type="ARBA" id="ARBA00022692"/>
    </source>
</evidence>
<dbReference type="Pfam" id="PF00560">
    <property type="entry name" value="LRR_1"/>
    <property type="match status" value="3"/>
</dbReference>
<feature type="domain" description="Protein kinase" evidence="9">
    <location>
        <begin position="269"/>
        <end position="594"/>
    </location>
</feature>
<dbReference type="SUPFAM" id="SSF56112">
    <property type="entry name" value="Protein kinase-like (PK-like)"/>
    <property type="match status" value="1"/>
</dbReference>
<dbReference type="eggNOG" id="ENOG502QPYS">
    <property type="taxonomic scope" value="Eukaryota"/>
</dbReference>
<dbReference type="AlphaFoldDB" id="B9T6W5"/>
<dbReference type="GO" id="GO:0004672">
    <property type="term" value="F:protein kinase activity"/>
    <property type="evidence" value="ECO:0007669"/>
    <property type="project" value="InterPro"/>
</dbReference>
<dbReference type="EMBL" id="EQ974655">
    <property type="protein sequence ID" value="EEF28404.1"/>
    <property type="molecule type" value="Genomic_DNA"/>
</dbReference>
<evidence type="ECO:0000259" key="9">
    <source>
        <dbReference type="PROSITE" id="PS50011"/>
    </source>
</evidence>
<dbReference type="Gene3D" id="3.80.10.10">
    <property type="entry name" value="Ribonuclease Inhibitor"/>
    <property type="match status" value="2"/>
</dbReference>
<dbReference type="SUPFAM" id="SSF52058">
    <property type="entry name" value="L domain-like"/>
    <property type="match status" value="1"/>
</dbReference>
<dbReference type="PROSITE" id="PS50011">
    <property type="entry name" value="PROTEIN_KINASE_DOM"/>
    <property type="match status" value="1"/>
</dbReference>
<protein>
    <submittedName>
        <fullName evidence="10">Serine-threonine protein kinase, plant-type, putative</fullName>
        <ecNumber evidence="10">1.3.1.74</ecNumber>
    </submittedName>
</protein>
<evidence type="ECO:0000313" key="10">
    <source>
        <dbReference type="EMBL" id="EEF28404.1"/>
    </source>
</evidence>
<feature type="transmembrane region" description="Helical" evidence="8">
    <location>
        <begin position="6"/>
        <end position="25"/>
    </location>
</feature>
<evidence type="ECO:0000256" key="1">
    <source>
        <dbReference type="ARBA" id="ARBA00004370"/>
    </source>
</evidence>
<evidence type="ECO:0000256" key="8">
    <source>
        <dbReference type="SAM" id="Phobius"/>
    </source>
</evidence>
<organism evidence="10 11">
    <name type="scientific">Ricinus communis</name>
    <name type="common">Castor bean</name>
    <dbReference type="NCBI Taxonomy" id="3988"/>
    <lineage>
        <taxon>Eukaryota</taxon>
        <taxon>Viridiplantae</taxon>
        <taxon>Streptophyta</taxon>
        <taxon>Embryophyta</taxon>
        <taxon>Tracheophyta</taxon>
        <taxon>Spermatophyta</taxon>
        <taxon>Magnoliopsida</taxon>
        <taxon>eudicotyledons</taxon>
        <taxon>Gunneridae</taxon>
        <taxon>Pentapetalae</taxon>
        <taxon>rosids</taxon>
        <taxon>fabids</taxon>
        <taxon>Malpighiales</taxon>
        <taxon>Euphorbiaceae</taxon>
        <taxon>Acalyphoideae</taxon>
        <taxon>Acalypheae</taxon>
        <taxon>Ricinus</taxon>
    </lineage>
</organism>
<reference evidence="11" key="1">
    <citation type="journal article" date="2010" name="Nat. Biotechnol.">
        <title>Draft genome sequence of the oilseed species Ricinus communis.</title>
        <authorList>
            <person name="Chan A.P."/>
            <person name="Crabtree J."/>
            <person name="Zhao Q."/>
            <person name="Lorenzi H."/>
            <person name="Orvis J."/>
            <person name="Puiu D."/>
            <person name="Melake-Berhan A."/>
            <person name="Jones K.M."/>
            <person name="Redman J."/>
            <person name="Chen G."/>
            <person name="Cahoon E.B."/>
            <person name="Gedil M."/>
            <person name="Stanke M."/>
            <person name="Haas B.J."/>
            <person name="Wortman J.R."/>
            <person name="Fraser-Liggett C.M."/>
            <person name="Ravel J."/>
            <person name="Rabinowicz P.D."/>
        </authorList>
    </citation>
    <scope>NUCLEOTIDE SEQUENCE [LARGE SCALE GENOMIC DNA]</scope>
    <source>
        <strain evidence="11">cv. Hale</strain>
    </source>
</reference>
<comment type="subcellular location">
    <subcellularLocation>
        <location evidence="1">Membrane</location>
    </subcellularLocation>
</comment>
<dbReference type="InterPro" id="IPR011009">
    <property type="entry name" value="Kinase-like_dom_sf"/>
</dbReference>
<dbReference type="PANTHER" id="PTHR27008:SF593">
    <property type="entry name" value="OS02G0615800 PROTEIN"/>
    <property type="match status" value="1"/>
</dbReference>
<keyword evidence="3" id="KW-0433">Leucine-rich repeat</keyword>
<comment type="similarity">
    <text evidence="2">Belongs to the protein kinase superfamily. Ser/Thr protein kinase family.</text>
</comment>
<evidence type="ECO:0000256" key="7">
    <source>
        <dbReference type="ARBA" id="ARBA00023136"/>
    </source>
</evidence>
<dbReference type="PANTHER" id="PTHR27008">
    <property type="entry name" value="OS04G0122200 PROTEIN"/>
    <property type="match status" value="1"/>
</dbReference>
<dbReference type="InterPro" id="IPR008271">
    <property type="entry name" value="Ser/Thr_kinase_AS"/>
</dbReference>
<accession>B9T6W5</accession>
<keyword evidence="7 8" id="KW-0472">Membrane</keyword>
<keyword evidence="10" id="KW-0808">Transferase</keyword>
<evidence type="ECO:0000256" key="5">
    <source>
        <dbReference type="ARBA" id="ARBA00022737"/>
    </source>
</evidence>
<dbReference type="GO" id="GO:0032440">
    <property type="term" value="F:2-alkenal reductase [NAD(P)H] activity"/>
    <property type="evidence" value="ECO:0007669"/>
    <property type="project" value="UniProtKB-EC"/>
</dbReference>
<keyword evidence="4 8" id="KW-0812">Transmembrane</keyword>
<keyword evidence="11" id="KW-1185">Reference proteome</keyword>
<keyword evidence="5" id="KW-0677">Repeat</keyword>
<dbReference type="GO" id="GO:0016020">
    <property type="term" value="C:membrane"/>
    <property type="evidence" value="ECO:0007669"/>
    <property type="project" value="UniProtKB-SubCell"/>
</dbReference>
<dbReference type="InterPro" id="IPR051809">
    <property type="entry name" value="Plant_receptor-like_S/T_kinase"/>
</dbReference>
<dbReference type="InParanoid" id="B9T6W5"/>
<dbReference type="PROSITE" id="PS00108">
    <property type="entry name" value="PROTEIN_KINASE_ST"/>
    <property type="match status" value="1"/>
</dbReference>
<dbReference type="Pfam" id="PF00069">
    <property type="entry name" value="Pkinase"/>
    <property type="match status" value="1"/>
</dbReference>
<dbReference type="SMART" id="SM00220">
    <property type="entry name" value="S_TKc"/>
    <property type="match status" value="1"/>
</dbReference>
<name>B9T6W5_RICCO</name>
<evidence type="ECO:0000256" key="6">
    <source>
        <dbReference type="ARBA" id="ARBA00022989"/>
    </source>
</evidence>
<sequence length="594" mass="65131">MGISYMNSSLSFCYFYAFVIVIYFGSGSSAIATAGNETDFHALIGFKAKITNDPFGVLNSWNDSSHFCQWHGVTCNHRRSRVTMLDRQSLKLIGSISPSIGNLSFLKELNLMNNSLSHEIPREIGYLHRLKHLILTYNSNGGKIPTSISSCTNLISILFSGNKLEGEIPAEIGDLLKLQLISISFTNLTGSIPHSIGNLSYLDTLSLDVNNLVGTIPDALGKLRGLAFLSLDSNRLSVTPYPTSSNSLIIAIYVDLSDNHLTGTLPIEVGILKSLGKFDVSGLVPSEGIFKNLSTTSLEENYTLCGGIPELHLPPCLSTRSKQSRMTHTLRLVIAIVSSLLGVASGKFWIRLQGTLDVGRNLIAVKVLNLVRRGAFKSFLAECEALRNIRHRIFLEEWLHPPVGINEANVAPRNLNVLQRLNIVVDVACALVYVHHHCETPIVHYDLKPSNILLDKEMTGHVGDFGLAKFYLESSHTDPFNQSSCIGIIGTLGPTDDRFIEGLNLHNYVKAAIPEQVVAIFDPVLLQAGAEETVINNRSRTSINRTMECLISIFGIGVACSVESPGERMSISNAAAQLISFRNKLHFNSANFRL</sequence>
<dbReference type="STRING" id="3988.B9T6W5"/>
<gene>
    <name evidence="10" type="ORF">RCOM_0287190</name>
</gene>